<keyword evidence="2" id="KW-1185">Reference proteome</keyword>
<reference evidence="1 2" key="1">
    <citation type="journal article" date="2018" name="Sci. Rep.">
        <title>Genomic signatures of local adaptation to the degree of environmental predictability in rotifers.</title>
        <authorList>
            <person name="Franch-Gras L."/>
            <person name="Hahn C."/>
            <person name="Garcia-Roger E.M."/>
            <person name="Carmona M.J."/>
            <person name="Serra M."/>
            <person name="Gomez A."/>
        </authorList>
    </citation>
    <scope>NUCLEOTIDE SEQUENCE [LARGE SCALE GENOMIC DNA]</scope>
    <source>
        <strain evidence="1">HYR1</strain>
    </source>
</reference>
<dbReference type="EMBL" id="REGN01004429">
    <property type="protein sequence ID" value="RNA17574.1"/>
    <property type="molecule type" value="Genomic_DNA"/>
</dbReference>
<comment type="caution">
    <text evidence="1">The sequence shown here is derived from an EMBL/GenBank/DDBJ whole genome shotgun (WGS) entry which is preliminary data.</text>
</comment>
<dbReference type="OrthoDB" id="10184658at2759"/>
<accession>A0A3M7R2H5</accession>
<dbReference type="Proteomes" id="UP000276133">
    <property type="component" value="Unassembled WGS sequence"/>
</dbReference>
<organism evidence="1 2">
    <name type="scientific">Brachionus plicatilis</name>
    <name type="common">Marine rotifer</name>
    <name type="synonym">Brachionus muelleri</name>
    <dbReference type="NCBI Taxonomy" id="10195"/>
    <lineage>
        <taxon>Eukaryota</taxon>
        <taxon>Metazoa</taxon>
        <taxon>Spiralia</taxon>
        <taxon>Gnathifera</taxon>
        <taxon>Rotifera</taxon>
        <taxon>Eurotatoria</taxon>
        <taxon>Monogononta</taxon>
        <taxon>Pseudotrocha</taxon>
        <taxon>Ploima</taxon>
        <taxon>Brachionidae</taxon>
        <taxon>Brachionus</taxon>
    </lineage>
</organism>
<proteinExistence type="predicted"/>
<sequence length="70" mass="8090">MYSLSNFRFHHCCQLSLDNFKEMAMNIPLERKRRPGRPKARTNALILQPNEAQVVDDIGEESDSESIVNK</sequence>
<evidence type="ECO:0000313" key="1">
    <source>
        <dbReference type="EMBL" id="RNA17574.1"/>
    </source>
</evidence>
<dbReference type="AlphaFoldDB" id="A0A3M7R2H5"/>
<evidence type="ECO:0000313" key="2">
    <source>
        <dbReference type="Proteomes" id="UP000276133"/>
    </source>
</evidence>
<protein>
    <submittedName>
        <fullName evidence="1">Uncharacterized protein</fullName>
    </submittedName>
</protein>
<gene>
    <name evidence="1" type="ORF">BpHYR1_014401</name>
</gene>
<name>A0A3M7R2H5_BRAPC</name>